<reference evidence="1 2" key="1">
    <citation type="submission" date="2015-04" db="EMBL/GenBank/DDBJ databases">
        <title>The draft genome sequence of Erythrobacter luteus KA37.</title>
        <authorList>
            <person name="Zhuang L."/>
            <person name="Liu Y."/>
            <person name="Shao Z."/>
        </authorList>
    </citation>
    <scope>NUCLEOTIDE SEQUENCE [LARGE SCALE GENOMIC DNA]</scope>
    <source>
        <strain evidence="1 2">KA37</strain>
    </source>
</reference>
<evidence type="ECO:0000313" key="2">
    <source>
        <dbReference type="Proteomes" id="UP000053464"/>
    </source>
</evidence>
<sequence length="282" mass="28755">MAGAIARAAEATGADFDYLLAQARLESALDPAARARTSSAEGLYQFIDSTWLSTLDRHGERLGYAGVAGAIETRGGRSAVSDPANAAAIMALKFDPHASAMMAGALAQDNRAQLMNVLGREPDATELYMAHFLGAAGAGRFLTALAQDPTAAAAALMPQAASANRSIFYGPGGASRSLGEVMGLMRGRMQTAMAAGGALPSSFDSSPSARFASAARDWASPAGMTGTGGARLGVGAVAGAQGAPPQQRPSMADLLHASFATGDRPMPAHVRGAYDRLKAMNL</sequence>
<dbReference type="Gene3D" id="1.10.530.10">
    <property type="match status" value="1"/>
</dbReference>
<accession>A0A0G9MKT2</accession>
<dbReference type="Proteomes" id="UP000053464">
    <property type="component" value="Unassembled WGS sequence"/>
</dbReference>
<dbReference type="OrthoDB" id="8477976at2"/>
<gene>
    <name evidence="1" type="ORF">AAW00_13845</name>
</gene>
<keyword evidence="2" id="KW-1185">Reference proteome</keyword>
<proteinExistence type="predicted"/>
<dbReference type="AlphaFoldDB" id="A0A0G9MKT2"/>
<evidence type="ECO:0000313" key="1">
    <source>
        <dbReference type="EMBL" id="KLE31292.1"/>
    </source>
</evidence>
<organism evidence="1 2">
    <name type="scientific">Aurantiacibacter luteus</name>
    <dbReference type="NCBI Taxonomy" id="1581420"/>
    <lineage>
        <taxon>Bacteria</taxon>
        <taxon>Pseudomonadati</taxon>
        <taxon>Pseudomonadota</taxon>
        <taxon>Alphaproteobacteria</taxon>
        <taxon>Sphingomonadales</taxon>
        <taxon>Erythrobacteraceae</taxon>
        <taxon>Aurantiacibacter</taxon>
    </lineage>
</organism>
<comment type="caution">
    <text evidence="1">The sequence shown here is derived from an EMBL/GenBank/DDBJ whole genome shotgun (WGS) entry which is preliminary data.</text>
</comment>
<dbReference type="STRING" id="1581420.AAW00_13845"/>
<evidence type="ECO:0008006" key="3">
    <source>
        <dbReference type="Google" id="ProtNLM"/>
    </source>
</evidence>
<name>A0A0G9MKT2_9SPHN</name>
<dbReference type="InterPro" id="IPR023346">
    <property type="entry name" value="Lysozyme-like_dom_sf"/>
</dbReference>
<dbReference type="SUPFAM" id="SSF53955">
    <property type="entry name" value="Lysozyme-like"/>
    <property type="match status" value="1"/>
</dbReference>
<dbReference type="EMBL" id="LBHB01000006">
    <property type="protein sequence ID" value="KLE31292.1"/>
    <property type="molecule type" value="Genomic_DNA"/>
</dbReference>
<protein>
    <recommendedName>
        <fullName evidence="3">Transglycosylase SLT domain-containing protein</fullName>
    </recommendedName>
</protein>
<dbReference type="PATRIC" id="fig|1581420.6.peg.2832"/>